<reference evidence="6 7" key="1">
    <citation type="journal article" date="2016" name="Front. Microbiol.">
        <title>Comprehensive Phylogenetic Analysis of Bovine Non-aureus Staphylococci Species Based on Whole-Genome Sequencing.</title>
        <authorList>
            <person name="Naushad S."/>
            <person name="Barkema H.W."/>
            <person name="Luby C."/>
            <person name="Condas L.A."/>
            <person name="Nobrega D.B."/>
            <person name="Carson D.A."/>
            <person name="De Buck J."/>
        </authorList>
    </citation>
    <scope>NUCLEOTIDE SEQUENCE [LARGE SCALE GENOMIC DNA]</scope>
    <source>
        <strain evidence="6 7">SNUC 1231</strain>
    </source>
</reference>
<dbReference type="GO" id="GO:0003723">
    <property type="term" value="F:RNA binding"/>
    <property type="evidence" value="ECO:0007669"/>
    <property type="project" value="InterPro"/>
</dbReference>
<dbReference type="GO" id="GO:0008173">
    <property type="term" value="F:RNA methyltransferase activity"/>
    <property type="evidence" value="ECO:0007669"/>
    <property type="project" value="InterPro"/>
</dbReference>
<keyword evidence="4" id="KW-0808">Transferase</keyword>
<gene>
    <name evidence="6" type="ORF">BU058_03760</name>
</gene>
<evidence type="ECO:0000256" key="4">
    <source>
        <dbReference type="ARBA" id="ARBA00022679"/>
    </source>
</evidence>
<dbReference type="InterPro" id="IPR029064">
    <property type="entry name" value="Ribosomal_eL30-like_sf"/>
</dbReference>
<dbReference type="InterPro" id="IPR004441">
    <property type="entry name" value="rRNA_MeTrfase_TrmH"/>
</dbReference>
<dbReference type="PANTHER" id="PTHR46429">
    <property type="entry name" value="23S RRNA (GUANOSINE-2'-O-)-METHYLTRANSFERASE RLMB"/>
    <property type="match status" value="1"/>
</dbReference>
<evidence type="ECO:0000256" key="1">
    <source>
        <dbReference type="ARBA" id="ARBA00007228"/>
    </source>
</evidence>
<dbReference type="GO" id="GO:0006396">
    <property type="term" value="P:RNA processing"/>
    <property type="evidence" value="ECO:0007669"/>
    <property type="project" value="InterPro"/>
</dbReference>
<comment type="similarity">
    <text evidence="1">Belongs to the class IV-like SAM-binding methyltransferase superfamily. RNA methyltransferase TrmH family.</text>
</comment>
<dbReference type="InterPro" id="IPR029026">
    <property type="entry name" value="tRNA_m1G_MTases_N"/>
</dbReference>
<dbReference type="SMART" id="SM00967">
    <property type="entry name" value="SpoU_sub_bind"/>
    <property type="match status" value="1"/>
</dbReference>
<dbReference type="SUPFAM" id="SSF75217">
    <property type="entry name" value="alpha/beta knot"/>
    <property type="match status" value="1"/>
</dbReference>
<dbReference type="PANTHER" id="PTHR46429:SF1">
    <property type="entry name" value="23S RRNA (GUANOSINE-2'-O-)-METHYLTRANSFERASE RLMB"/>
    <property type="match status" value="1"/>
</dbReference>
<keyword evidence="3" id="KW-0489">Methyltransferase</keyword>
<feature type="domain" description="RNA 2-O ribose methyltransferase substrate binding" evidence="5">
    <location>
        <begin position="5"/>
        <end position="79"/>
    </location>
</feature>
<dbReference type="FunFam" id="3.40.1280.10:FF:000008">
    <property type="entry name" value="Group 3 RNA methyltransferase TrmH"/>
    <property type="match status" value="1"/>
</dbReference>
<dbReference type="Pfam" id="PF00588">
    <property type="entry name" value="SpoU_methylase"/>
    <property type="match status" value="1"/>
</dbReference>
<comment type="caution">
    <text evidence="6">The sequence shown here is derived from an EMBL/GenBank/DDBJ whole genome shotgun (WGS) entry which is preliminary data.</text>
</comment>
<evidence type="ECO:0000256" key="2">
    <source>
        <dbReference type="ARBA" id="ARBA00017507"/>
    </source>
</evidence>
<dbReference type="Gene3D" id="3.30.1330.30">
    <property type="match status" value="1"/>
</dbReference>
<dbReference type="Proteomes" id="UP000241960">
    <property type="component" value="Unassembled WGS sequence"/>
</dbReference>
<dbReference type="InterPro" id="IPR013123">
    <property type="entry name" value="SpoU_subst-bd"/>
</dbReference>
<evidence type="ECO:0000256" key="3">
    <source>
        <dbReference type="ARBA" id="ARBA00022603"/>
    </source>
</evidence>
<organism evidence="6 7">
    <name type="scientific">Staphylococcus succinus</name>
    <dbReference type="NCBI Taxonomy" id="61015"/>
    <lineage>
        <taxon>Bacteria</taxon>
        <taxon>Bacillati</taxon>
        <taxon>Bacillota</taxon>
        <taxon>Bacilli</taxon>
        <taxon>Bacillales</taxon>
        <taxon>Staphylococcaceae</taxon>
        <taxon>Staphylococcus</taxon>
    </lineage>
</organism>
<evidence type="ECO:0000313" key="6">
    <source>
        <dbReference type="EMBL" id="PTI76555.1"/>
    </source>
</evidence>
<dbReference type="GeneID" id="93721432"/>
<dbReference type="GO" id="GO:0032259">
    <property type="term" value="P:methylation"/>
    <property type="evidence" value="ECO:0007669"/>
    <property type="project" value="UniProtKB-KW"/>
</dbReference>
<evidence type="ECO:0000259" key="5">
    <source>
        <dbReference type="SMART" id="SM00967"/>
    </source>
</evidence>
<dbReference type="Pfam" id="PF08032">
    <property type="entry name" value="SpoU_sub_bind"/>
    <property type="match status" value="1"/>
</dbReference>
<proteinExistence type="inferred from homology"/>
<dbReference type="InterPro" id="IPR029028">
    <property type="entry name" value="Alpha/beta_knot_MTases"/>
</dbReference>
<dbReference type="RefSeq" id="WP_046837696.1">
    <property type="nucleotide sequence ID" value="NZ_CP018199.1"/>
</dbReference>
<dbReference type="EMBL" id="PZFQ01000009">
    <property type="protein sequence ID" value="PTI76555.1"/>
    <property type="molecule type" value="Genomic_DNA"/>
</dbReference>
<sequence length="249" mass="27277">MEDIVIVGRHAVKEAIVSGHTINKILIQDTIKKGQINEILKLANSHKIIVQSVPKSKIDNLSDAPHQGIAAYIAPYEYTEFDDFLASQKTKDDLSTVLILDGLEDPHNLGSILRTADASGVDGVIIPKRRSVALTQTVVKASTGAIEHVPVIRVTNLAQTIEELKDNGYWVVGTEAENATDYREMDAAMPLAIVIGSEGQGMSRLVKDKCDFYIKIPMVGHVNSLNASVAASLMMYEVYRKRHQIGDKT</sequence>
<dbReference type="Gene3D" id="3.40.1280.10">
    <property type="match status" value="1"/>
</dbReference>
<protein>
    <recommendedName>
        <fullName evidence="2">Putative TrmH family tRNA/rRNA methyltransferase</fullName>
    </recommendedName>
</protein>
<dbReference type="GO" id="GO:0005829">
    <property type="term" value="C:cytosol"/>
    <property type="evidence" value="ECO:0007669"/>
    <property type="project" value="TreeGrafter"/>
</dbReference>
<evidence type="ECO:0000313" key="7">
    <source>
        <dbReference type="Proteomes" id="UP000241960"/>
    </source>
</evidence>
<dbReference type="NCBIfam" id="TIGR00186">
    <property type="entry name" value="rRNA_methyl_3"/>
    <property type="match status" value="1"/>
</dbReference>
<dbReference type="SUPFAM" id="SSF55315">
    <property type="entry name" value="L30e-like"/>
    <property type="match status" value="1"/>
</dbReference>
<accession>A0A9Q6MVR5</accession>
<dbReference type="CDD" id="cd18103">
    <property type="entry name" value="SpoU-like_RlmB"/>
    <property type="match status" value="1"/>
</dbReference>
<name>A0A9Q6MVR5_9STAP</name>
<dbReference type="InterPro" id="IPR001537">
    <property type="entry name" value="SpoU_MeTrfase"/>
</dbReference>
<dbReference type="AlphaFoldDB" id="A0A9Q6MVR5"/>